<reference evidence="1" key="1">
    <citation type="submission" date="2022-01" db="EMBL/GenBank/DDBJ databases">
        <authorList>
            <person name="King R."/>
        </authorList>
    </citation>
    <scope>NUCLEOTIDE SEQUENCE</scope>
</reference>
<accession>A0A9N9STP1</accession>
<evidence type="ECO:0000313" key="2">
    <source>
        <dbReference type="Proteomes" id="UP001153709"/>
    </source>
</evidence>
<gene>
    <name evidence="1" type="ORF">DIABBA_LOCUS2056</name>
</gene>
<keyword evidence="2" id="KW-1185">Reference proteome</keyword>
<dbReference type="EMBL" id="OU898276">
    <property type="protein sequence ID" value="CAG9828116.1"/>
    <property type="molecule type" value="Genomic_DNA"/>
</dbReference>
<proteinExistence type="predicted"/>
<dbReference type="AlphaFoldDB" id="A0A9N9STP1"/>
<evidence type="ECO:0000313" key="1">
    <source>
        <dbReference type="EMBL" id="CAG9828116.1"/>
    </source>
</evidence>
<name>A0A9N9STP1_DIABA</name>
<protein>
    <submittedName>
        <fullName evidence="1">Uncharacterized protein</fullName>
    </submittedName>
</protein>
<dbReference type="Proteomes" id="UP001153709">
    <property type="component" value="Chromosome 1"/>
</dbReference>
<dbReference type="OrthoDB" id="6801505at2759"/>
<organism evidence="1 2">
    <name type="scientific">Diabrotica balteata</name>
    <name type="common">Banded cucumber beetle</name>
    <dbReference type="NCBI Taxonomy" id="107213"/>
    <lineage>
        <taxon>Eukaryota</taxon>
        <taxon>Metazoa</taxon>
        <taxon>Ecdysozoa</taxon>
        <taxon>Arthropoda</taxon>
        <taxon>Hexapoda</taxon>
        <taxon>Insecta</taxon>
        <taxon>Pterygota</taxon>
        <taxon>Neoptera</taxon>
        <taxon>Endopterygota</taxon>
        <taxon>Coleoptera</taxon>
        <taxon>Polyphaga</taxon>
        <taxon>Cucujiformia</taxon>
        <taxon>Chrysomeloidea</taxon>
        <taxon>Chrysomelidae</taxon>
        <taxon>Galerucinae</taxon>
        <taxon>Diabroticina</taxon>
        <taxon>Diabroticites</taxon>
        <taxon>Diabrotica</taxon>
    </lineage>
</organism>
<sequence>MFSDCTKSKISELYSGVDDIINENASINLCNKSISYKSILEKIKHQPFIDVCRKNCLLDLGSIDHSAIDTTLKNIAVIEKSEKNAVIEMCCIDKFPNVKFMHSEMKKNNGVPLLAPPTFSIDLSKETIDAYTGVRINTGYIVNIKQMPMEKTVSNESIVDNGIRSESNFVIVPQIVSKHDGLIQALYPRDPVDTGLLTINFTTTKQLDTSLPMQVEMKAYSVLPPMDTVSIIDYTNRESYTISHAKLFKAKDTPGVYGRFVRNTKTKFMANKFDLTSIPNSLLLDTFNHKTNPISIYTKKSSLIE</sequence>